<keyword evidence="2" id="KW-1185">Reference proteome</keyword>
<protein>
    <submittedName>
        <fullName evidence="1">Uncharacterized protein</fullName>
    </submittedName>
</protein>
<dbReference type="AlphaFoldDB" id="A0A069QJI7"/>
<evidence type="ECO:0000313" key="2">
    <source>
        <dbReference type="Proteomes" id="UP000027442"/>
    </source>
</evidence>
<proteinExistence type="predicted"/>
<gene>
    <name evidence="1" type="ORF">HMPREF1991_01070</name>
</gene>
<reference evidence="1 2" key="1">
    <citation type="submission" date="2013-08" db="EMBL/GenBank/DDBJ databases">
        <authorList>
            <person name="Weinstock G."/>
            <person name="Sodergren E."/>
            <person name="Wylie T."/>
            <person name="Fulton L."/>
            <person name="Fulton R."/>
            <person name="Fronick C."/>
            <person name="O'Laughlin M."/>
            <person name="Godfrey J."/>
            <person name="Miner T."/>
            <person name="Herter B."/>
            <person name="Appelbaum E."/>
            <person name="Cordes M."/>
            <person name="Lek S."/>
            <person name="Wollam A."/>
            <person name="Pepin K.H."/>
            <person name="Palsikar V.B."/>
            <person name="Mitreva M."/>
            <person name="Wilson R.K."/>
        </authorList>
    </citation>
    <scope>NUCLEOTIDE SEQUENCE [LARGE SCALE GENOMIC DNA]</scope>
    <source>
        <strain evidence="1 2">ATCC 15930</strain>
    </source>
</reference>
<dbReference type="HOGENOM" id="CLU_3010455_0_0_10"/>
<dbReference type="EMBL" id="JNGW01000043">
    <property type="protein sequence ID" value="KDR52837.1"/>
    <property type="molecule type" value="Genomic_DNA"/>
</dbReference>
<evidence type="ECO:0000313" key="1">
    <source>
        <dbReference type="EMBL" id="KDR52837.1"/>
    </source>
</evidence>
<comment type="caution">
    <text evidence="1">The sequence shown here is derived from an EMBL/GenBank/DDBJ whole genome shotgun (WGS) entry which is preliminary data.</text>
</comment>
<organism evidence="1 2">
    <name type="scientific">Hoylesella loescheii DSM 19665 = JCM 12249 = ATCC 15930</name>
    <dbReference type="NCBI Taxonomy" id="1122985"/>
    <lineage>
        <taxon>Bacteria</taxon>
        <taxon>Pseudomonadati</taxon>
        <taxon>Bacteroidota</taxon>
        <taxon>Bacteroidia</taxon>
        <taxon>Bacteroidales</taxon>
        <taxon>Prevotellaceae</taxon>
        <taxon>Hoylesella</taxon>
    </lineage>
</organism>
<dbReference type="PATRIC" id="fig|1122985.7.peg.1112"/>
<name>A0A069QJI7_HOYLO</name>
<sequence length="56" mass="6536">MVYGKRNETKKTKERDIVVRFRTIDHGANALLWLTCIQLLLVNQWEKGPRPAALWG</sequence>
<dbReference type="Proteomes" id="UP000027442">
    <property type="component" value="Unassembled WGS sequence"/>
</dbReference>
<accession>A0A069QJI7</accession>